<organism evidence="1 2">
    <name type="scientific">Dyadobacter luteus</name>
    <dbReference type="NCBI Taxonomy" id="2259619"/>
    <lineage>
        <taxon>Bacteria</taxon>
        <taxon>Pseudomonadati</taxon>
        <taxon>Bacteroidota</taxon>
        <taxon>Cytophagia</taxon>
        <taxon>Cytophagales</taxon>
        <taxon>Spirosomataceae</taxon>
        <taxon>Dyadobacter</taxon>
    </lineage>
</organism>
<evidence type="ECO:0000313" key="1">
    <source>
        <dbReference type="EMBL" id="REA63232.1"/>
    </source>
</evidence>
<accession>A0A3D8YF78</accession>
<proteinExistence type="predicted"/>
<dbReference type="EMBL" id="QNUL01000003">
    <property type="protein sequence ID" value="REA63232.1"/>
    <property type="molecule type" value="Genomic_DNA"/>
</dbReference>
<dbReference type="OrthoDB" id="753577at2"/>
<comment type="caution">
    <text evidence="1">The sequence shown here is derived from an EMBL/GenBank/DDBJ whole genome shotgun (WGS) entry which is preliminary data.</text>
</comment>
<reference evidence="1 2" key="1">
    <citation type="submission" date="2018-07" db="EMBL/GenBank/DDBJ databases">
        <title>Dyadobacter roseus sp. nov., isolated from rose rhizosphere soil.</title>
        <authorList>
            <person name="Chen L."/>
        </authorList>
    </citation>
    <scope>NUCLEOTIDE SEQUENCE [LARGE SCALE GENOMIC DNA]</scope>
    <source>
        <strain evidence="1 2">RS19</strain>
    </source>
</reference>
<dbReference type="RefSeq" id="WP_115829820.1">
    <property type="nucleotide sequence ID" value="NZ_QNUL01000003.1"/>
</dbReference>
<evidence type="ECO:0000313" key="2">
    <source>
        <dbReference type="Proteomes" id="UP000256373"/>
    </source>
</evidence>
<keyword evidence="2" id="KW-1185">Reference proteome</keyword>
<sequence>MKNLIHICTIFPLLFILLGSCKEKSATPVDTTVSIAEMVDYYIVAEVRNIDRKLYVLSFAKDGNIVKASAHVRGGLRIQEANLDNGTFKFDHNSDGALVFTFSLEKDANGKMRLKSYDLIKNGIGNNMSHALVVKKSEVTPILNKSFWVKTLGFKLVTEENRDVLQWIDGKRYAAYKLDNYGFKTNQDEFMGIMVPSWTSHTSPVMLIESGDQVTIGTTE</sequence>
<dbReference type="Proteomes" id="UP000256373">
    <property type="component" value="Unassembled WGS sequence"/>
</dbReference>
<dbReference type="AlphaFoldDB" id="A0A3D8YF78"/>
<gene>
    <name evidence="1" type="ORF">DSL64_06350</name>
</gene>
<dbReference type="PROSITE" id="PS51257">
    <property type="entry name" value="PROKAR_LIPOPROTEIN"/>
    <property type="match status" value="1"/>
</dbReference>
<name>A0A3D8YF78_9BACT</name>
<protein>
    <submittedName>
        <fullName evidence="1">Uncharacterized protein</fullName>
    </submittedName>
</protein>